<organism evidence="3 4">
    <name type="scientific">Croceivirga thetidis</name>
    <dbReference type="NCBI Taxonomy" id="2721623"/>
    <lineage>
        <taxon>Bacteria</taxon>
        <taxon>Pseudomonadati</taxon>
        <taxon>Bacteroidota</taxon>
        <taxon>Flavobacteriia</taxon>
        <taxon>Flavobacteriales</taxon>
        <taxon>Flavobacteriaceae</taxon>
        <taxon>Croceivirga</taxon>
    </lineage>
</organism>
<keyword evidence="4" id="KW-1185">Reference proteome</keyword>
<protein>
    <submittedName>
        <fullName evidence="3">Alpha/beta hydrolase</fullName>
    </submittedName>
</protein>
<proteinExistence type="predicted"/>
<gene>
    <name evidence="3" type="ORF">HCU67_15975</name>
</gene>
<dbReference type="InterPro" id="IPR022742">
    <property type="entry name" value="Hydrolase_4"/>
</dbReference>
<evidence type="ECO:0000259" key="1">
    <source>
        <dbReference type="Pfam" id="PF00326"/>
    </source>
</evidence>
<dbReference type="Pfam" id="PF12146">
    <property type="entry name" value="Hydrolase_4"/>
    <property type="match status" value="1"/>
</dbReference>
<evidence type="ECO:0000313" key="4">
    <source>
        <dbReference type="Proteomes" id="UP000718451"/>
    </source>
</evidence>
<accession>A0ABX1GU40</accession>
<evidence type="ECO:0000259" key="2">
    <source>
        <dbReference type="Pfam" id="PF12146"/>
    </source>
</evidence>
<sequence length="318" mass="35412">MKNLFLLFFYGFFGLIHGQQLIVESISLTNNEIQLPGELTLPKTAKKTPLVIFVHGSGNVDRNGNQEPVIKANYIKLLADSLNKKSIAFYRFDKRTSVKENRSKLGYIQFEDFVSDVKQVIEHFKKDDRFSGIHLIGHSQGSLVAMLASDSNVKSFVSLAGPGESIQKSIVRQISAQNTELGKAAKLHMDELMETDTIQNVSPLLFQIFAPQNQKFLKSWMAYDPAEEIKSLKKPVLIVQGEMDSQISLHDANLLMSACSKINSGFGAPASLLKIPDMNHILKSVSNEIENQASYYDPSFELSSKLIDGLTNFIHSNG</sequence>
<feature type="domain" description="Serine aminopeptidase S33" evidence="2">
    <location>
        <begin position="76"/>
        <end position="170"/>
    </location>
</feature>
<comment type="caution">
    <text evidence="3">The sequence shown here is derived from an EMBL/GenBank/DDBJ whole genome shotgun (WGS) entry which is preliminary data.</text>
</comment>
<dbReference type="PANTHER" id="PTHR43265:SF1">
    <property type="entry name" value="ESTERASE ESTD"/>
    <property type="match status" value="1"/>
</dbReference>
<evidence type="ECO:0000313" key="3">
    <source>
        <dbReference type="EMBL" id="NKI33448.1"/>
    </source>
</evidence>
<dbReference type="PANTHER" id="PTHR43265">
    <property type="entry name" value="ESTERASE ESTD"/>
    <property type="match status" value="1"/>
</dbReference>
<feature type="domain" description="Peptidase S9 prolyl oligopeptidase catalytic" evidence="1">
    <location>
        <begin position="210"/>
        <end position="296"/>
    </location>
</feature>
<dbReference type="SUPFAM" id="SSF53474">
    <property type="entry name" value="alpha/beta-Hydrolases"/>
    <property type="match status" value="1"/>
</dbReference>
<dbReference type="InterPro" id="IPR029058">
    <property type="entry name" value="AB_hydrolase_fold"/>
</dbReference>
<dbReference type="Gene3D" id="3.40.50.1820">
    <property type="entry name" value="alpha/beta hydrolase"/>
    <property type="match status" value="1"/>
</dbReference>
<dbReference type="EMBL" id="JAAWWL010000003">
    <property type="protein sequence ID" value="NKI33448.1"/>
    <property type="molecule type" value="Genomic_DNA"/>
</dbReference>
<dbReference type="Pfam" id="PF00326">
    <property type="entry name" value="Peptidase_S9"/>
    <property type="match status" value="1"/>
</dbReference>
<dbReference type="GO" id="GO:0016787">
    <property type="term" value="F:hydrolase activity"/>
    <property type="evidence" value="ECO:0007669"/>
    <property type="project" value="UniProtKB-KW"/>
</dbReference>
<keyword evidence="3" id="KW-0378">Hydrolase</keyword>
<dbReference type="RefSeq" id="WP_168553664.1">
    <property type="nucleotide sequence ID" value="NZ_JAAWWL010000003.1"/>
</dbReference>
<dbReference type="InterPro" id="IPR053145">
    <property type="entry name" value="AB_hydrolase_Est10"/>
</dbReference>
<dbReference type="InterPro" id="IPR001375">
    <property type="entry name" value="Peptidase_S9_cat"/>
</dbReference>
<reference evidence="3 4" key="1">
    <citation type="submission" date="2020-04" db="EMBL/GenBank/DDBJ databases">
        <authorList>
            <person name="Yoon J."/>
        </authorList>
    </citation>
    <scope>NUCLEOTIDE SEQUENCE [LARGE SCALE GENOMIC DNA]</scope>
    <source>
        <strain evidence="3 4">DJ-13</strain>
    </source>
</reference>
<dbReference type="Proteomes" id="UP000718451">
    <property type="component" value="Unassembled WGS sequence"/>
</dbReference>
<name>A0ABX1GU40_9FLAO</name>